<accession>A0A0S2KFE3</accession>
<name>A0A0S2KFE3_9GAMM</name>
<keyword evidence="1" id="KW-0732">Signal</keyword>
<evidence type="ECO:0000313" key="3">
    <source>
        <dbReference type="Proteomes" id="UP000065641"/>
    </source>
</evidence>
<reference evidence="2 3" key="1">
    <citation type="submission" date="2015-11" db="EMBL/GenBank/DDBJ databases">
        <authorList>
            <person name="Zhang Y."/>
            <person name="Guo Z."/>
        </authorList>
    </citation>
    <scope>NUCLEOTIDE SEQUENCE [LARGE SCALE GENOMIC DNA]</scope>
    <source>
        <strain evidence="2 3">KCTC 32221</strain>
    </source>
</reference>
<gene>
    <name evidence="2" type="ORF">PS2015_2403</name>
</gene>
<feature type="signal peptide" evidence="1">
    <location>
        <begin position="1"/>
        <end position="22"/>
    </location>
</feature>
<organism evidence="2 3">
    <name type="scientific">Pseudohongiella spirulinae</name>
    <dbReference type="NCBI Taxonomy" id="1249552"/>
    <lineage>
        <taxon>Bacteria</taxon>
        <taxon>Pseudomonadati</taxon>
        <taxon>Pseudomonadota</taxon>
        <taxon>Gammaproteobacteria</taxon>
        <taxon>Pseudomonadales</taxon>
        <taxon>Pseudohongiellaceae</taxon>
        <taxon>Pseudohongiella</taxon>
    </lineage>
</organism>
<dbReference type="Proteomes" id="UP000065641">
    <property type="component" value="Chromosome"/>
</dbReference>
<protein>
    <submittedName>
        <fullName evidence="2">Uncharacterized protein</fullName>
    </submittedName>
</protein>
<feature type="chain" id="PRO_5006601537" evidence="1">
    <location>
        <begin position="23"/>
        <end position="267"/>
    </location>
</feature>
<dbReference type="KEGG" id="pspi:PS2015_2403"/>
<evidence type="ECO:0000313" key="2">
    <source>
        <dbReference type="EMBL" id="ALO47037.1"/>
    </source>
</evidence>
<dbReference type="STRING" id="1249552.PS2015_2403"/>
<sequence precursor="true">MKILTLTITLLATLFTGATAHASDNIASACATLEFMAKMVAINTLLPANYDSPAELRDIREHLKQLNTLACQPVVHSELTQYNSTYANGRRVSDDLNNRAWYFANGQLFTARPGRNSTIYYPNGQVMAYSWMRGGQTIYWPNGNPATFSFRTANEAWYYPEGYIVTYLAGVKGARWFYPFDNQAGQVGQEMISADWGEAGEYFNLIEFTPYGHMLMRREKIRGKLVLSDHELLDVPGVILMITRLYQAPDEATLFIPGDGSITGVPY</sequence>
<dbReference type="RefSeq" id="WP_058022467.1">
    <property type="nucleotide sequence ID" value="NZ_CP013189.1"/>
</dbReference>
<evidence type="ECO:0000256" key="1">
    <source>
        <dbReference type="SAM" id="SignalP"/>
    </source>
</evidence>
<proteinExistence type="predicted"/>
<keyword evidence="3" id="KW-1185">Reference proteome</keyword>
<dbReference type="EMBL" id="CP013189">
    <property type="protein sequence ID" value="ALO47037.1"/>
    <property type="molecule type" value="Genomic_DNA"/>
</dbReference>
<dbReference type="AlphaFoldDB" id="A0A0S2KFE3"/>
<dbReference type="OrthoDB" id="7057456at2"/>